<accession>A0A401TJN9</accession>
<reference evidence="2 3" key="1">
    <citation type="journal article" date="2018" name="Nat. Ecol. Evol.">
        <title>Shark genomes provide insights into elasmobranch evolution and the origin of vertebrates.</title>
        <authorList>
            <person name="Hara Y"/>
            <person name="Yamaguchi K"/>
            <person name="Onimaru K"/>
            <person name="Kadota M"/>
            <person name="Koyanagi M"/>
            <person name="Keeley SD"/>
            <person name="Tatsumi K"/>
            <person name="Tanaka K"/>
            <person name="Motone F"/>
            <person name="Kageyama Y"/>
            <person name="Nozu R"/>
            <person name="Adachi N"/>
            <person name="Nishimura O"/>
            <person name="Nakagawa R"/>
            <person name="Tanegashima C"/>
            <person name="Kiyatake I"/>
            <person name="Matsumoto R"/>
            <person name="Murakumo K"/>
            <person name="Nishida K"/>
            <person name="Terakita A"/>
            <person name="Kuratani S"/>
            <person name="Sato K"/>
            <person name="Hyodo S Kuraku.S."/>
        </authorList>
    </citation>
    <scope>NUCLEOTIDE SEQUENCE [LARGE SCALE GENOMIC DNA]</scope>
</reference>
<protein>
    <submittedName>
        <fullName evidence="2">Uncharacterized protein</fullName>
    </submittedName>
</protein>
<proteinExistence type="predicted"/>
<evidence type="ECO:0000313" key="3">
    <source>
        <dbReference type="Proteomes" id="UP000287033"/>
    </source>
</evidence>
<feature type="region of interest" description="Disordered" evidence="1">
    <location>
        <begin position="43"/>
        <end position="62"/>
    </location>
</feature>
<dbReference type="Proteomes" id="UP000287033">
    <property type="component" value="Unassembled WGS sequence"/>
</dbReference>
<dbReference type="AlphaFoldDB" id="A0A401TJN9"/>
<organism evidence="2 3">
    <name type="scientific">Chiloscyllium punctatum</name>
    <name type="common">Brownbanded bambooshark</name>
    <name type="synonym">Hemiscyllium punctatum</name>
    <dbReference type="NCBI Taxonomy" id="137246"/>
    <lineage>
        <taxon>Eukaryota</taxon>
        <taxon>Metazoa</taxon>
        <taxon>Chordata</taxon>
        <taxon>Craniata</taxon>
        <taxon>Vertebrata</taxon>
        <taxon>Chondrichthyes</taxon>
        <taxon>Elasmobranchii</taxon>
        <taxon>Galeomorphii</taxon>
        <taxon>Galeoidea</taxon>
        <taxon>Orectolobiformes</taxon>
        <taxon>Hemiscylliidae</taxon>
        <taxon>Chiloscyllium</taxon>
    </lineage>
</organism>
<sequence>MSLLRPDVLTFRRWAGDVMTQHVEVGGRGGRRGRRCRHIESELGTHRLLPPPTPKQHVRDLR</sequence>
<name>A0A401TJN9_CHIPU</name>
<comment type="caution">
    <text evidence="2">The sequence shown here is derived from an EMBL/GenBank/DDBJ whole genome shotgun (WGS) entry which is preliminary data.</text>
</comment>
<evidence type="ECO:0000313" key="2">
    <source>
        <dbReference type="EMBL" id="GCC42869.1"/>
    </source>
</evidence>
<gene>
    <name evidence="2" type="ORF">chiPu_0027249</name>
</gene>
<keyword evidence="3" id="KW-1185">Reference proteome</keyword>
<evidence type="ECO:0000256" key="1">
    <source>
        <dbReference type="SAM" id="MobiDB-lite"/>
    </source>
</evidence>
<dbReference type="EMBL" id="BEZZ01098780">
    <property type="protein sequence ID" value="GCC42869.1"/>
    <property type="molecule type" value="Genomic_DNA"/>
</dbReference>
<feature type="non-terminal residue" evidence="2">
    <location>
        <position position="62"/>
    </location>
</feature>